<keyword evidence="2" id="KW-0378">Hydrolase</keyword>
<protein>
    <submittedName>
        <fullName evidence="2">Nudix hydrolase 26</fullName>
    </submittedName>
</protein>
<keyword evidence="1" id="KW-0812">Transmembrane</keyword>
<dbReference type="EMBL" id="PKMF04000006">
    <property type="protein sequence ID" value="KAK7860506.1"/>
    <property type="molecule type" value="Genomic_DNA"/>
</dbReference>
<keyword evidence="1" id="KW-1133">Transmembrane helix</keyword>
<gene>
    <name evidence="2" type="primary">NUDT26_1</name>
    <name evidence="2" type="ORF">CFP56_036686</name>
</gene>
<sequence length="128" mass="15455">GFQPYWLTYDFPPQVKEKLKHQWGSDWKGQDRSGFFLNSLGRMKKSICWVMGPEKAEFSKWSWISPEQIVELMGRLYLFYFSLLVQKRLELVFWSCWFTYIVFFPFCAALDFNKHVYKEVMTVFAPHL</sequence>
<dbReference type="Gene3D" id="3.90.79.10">
    <property type="entry name" value="Nucleoside Triphosphate Pyrophosphohydrolase"/>
    <property type="match status" value="1"/>
</dbReference>
<feature type="non-terminal residue" evidence="2">
    <location>
        <position position="1"/>
    </location>
</feature>
<proteinExistence type="predicted"/>
<reference evidence="2" key="1">
    <citation type="submission" date="2017-12" db="EMBL/GenBank/DDBJ databases">
        <authorList>
            <person name="Barbosa P."/>
            <person name="Usie A."/>
            <person name="Ramos A.M."/>
        </authorList>
    </citation>
    <scope>NUCLEOTIDE SEQUENCE</scope>
    <source>
        <strain evidence="2">HL8</strain>
        <tissue evidence="2">Leaves</tissue>
    </source>
</reference>
<name>A0AAW0MAP1_QUESU</name>
<accession>A0AAW0MAP1</accession>
<keyword evidence="1" id="KW-0472">Membrane</keyword>
<evidence type="ECO:0000256" key="1">
    <source>
        <dbReference type="SAM" id="Phobius"/>
    </source>
</evidence>
<reference evidence="2" key="3">
    <citation type="submission" date="2023-07" db="EMBL/GenBank/DDBJ databases">
        <title>An improved reference 1 genome and first organelle genomes of Quercus suber.</title>
        <authorList>
            <consortium name="Genosuber Consortium"/>
            <person name="Usie A."/>
            <person name="Serra O."/>
            <person name="Barros P."/>
        </authorList>
    </citation>
    <scope>NUCLEOTIDE SEQUENCE</scope>
    <source>
        <strain evidence="2">HL8</strain>
        <tissue evidence="2">Leaves</tissue>
    </source>
</reference>
<dbReference type="AlphaFoldDB" id="A0AAW0MAP1"/>
<reference evidence="2" key="2">
    <citation type="journal article" date="2018" name="Sci. Data">
        <title>The draft genome sequence of cork oak.</title>
        <authorList>
            <person name="Ramos A.M."/>
            <person name="Usie A."/>
            <person name="Barbosa P."/>
            <person name="Barros P.M."/>
            <person name="Capote T."/>
            <person name="Chaves I."/>
            <person name="Simoes F."/>
            <person name="Abreu I."/>
            <person name="Carrasquinho I."/>
            <person name="Faro C."/>
            <person name="Guimaraes J.B."/>
            <person name="Mendonca D."/>
            <person name="Nobrega F."/>
            <person name="Rodrigues L."/>
            <person name="Saibo N.J.M."/>
            <person name="Varela M.C."/>
            <person name="Egas C."/>
            <person name="Matos J."/>
            <person name="Miguel C.M."/>
            <person name="Oliveira M.M."/>
            <person name="Ricardo C.P."/>
            <person name="Goncalves S."/>
        </authorList>
    </citation>
    <scope>NUCLEOTIDE SEQUENCE [LARGE SCALE GENOMIC DNA]</scope>
    <source>
        <strain evidence="2">HL8</strain>
    </source>
</reference>
<organism evidence="2">
    <name type="scientific">Quercus suber</name>
    <name type="common">Cork oak</name>
    <dbReference type="NCBI Taxonomy" id="58331"/>
    <lineage>
        <taxon>Eukaryota</taxon>
        <taxon>Viridiplantae</taxon>
        <taxon>Streptophyta</taxon>
        <taxon>Embryophyta</taxon>
        <taxon>Tracheophyta</taxon>
        <taxon>Spermatophyta</taxon>
        <taxon>Magnoliopsida</taxon>
        <taxon>eudicotyledons</taxon>
        <taxon>Gunneridae</taxon>
        <taxon>Pentapetalae</taxon>
        <taxon>rosids</taxon>
        <taxon>fabids</taxon>
        <taxon>Fagales</taxon>
        <taxon>Fagaceae</taxon>
        <taxon>Quercus</taxon>
    </lineage>
</organism>
<comment type="caution">
    <text evidence="2">The sequence shown here is derived from an EMBL/GenBank/DDBJ whole genome shotgun (WGS) entry which is preliminary data.</text>
</comment>
<dbReference type="GO" id="GO:0016787">
    <property type="term" value="F:hydrolase activity"/>
    <property type="evidence" value="ECO:0007669"/>
    <property type="project" value="UniProtKB-KW"/>
</dbReference>
<feature type="transmembrane region" description="Helical" evidence="1">
    <location>
        <begin position="91"/>
        <end position="112"/>
    </location>
</feature>
<evidence type="ECO:0000313" key="2">
    <source>
        <dbReference type="EMBL" id="KAK7860506.1"/>
    </source>
</evidence>